<reference evidence="2 3" key="1">
    <citation type="submission" date="2016-10" db="EMBL/GenBank/DDBJ databases">
        <authorList>
            <person name="de Groot N.N."/>
        </authorList>
    </citation>
    <scope>NUCLEOTIDE SEQUENCE [LARGE SCALE GENOMIC DNA]</scope>
    <source>
        <strain evidence="2 3">R5</strain>
    </source>
</reference>
<dbReference type="Proteomes" id="UP000199245">
    <property type="component" value="Unassembled WGS sequence"/>
</dbReference>
<proteinExistence type="predicted"/>
<organism evidence="2 3">
    <name type="scientific">Bradyrhizobium brasilense</name>
    <dbReference type="NCBI Taxonomy" id="1419277"/>
    <lineage>
        <taxon>Bacteria</taxon>
        <taxon>Pseudomonadati</taxon>
        <taxon>Pseudomonadota</taxon>
        <taxon>Alphaproteobacteria</taxon>
        <taxon>Hyphomicrobiales</taxon>
        <taxon>Nitrobacteraceae</taxon>
        <taxon>Bradyrhizobium</taxon>
    </lineage>
</organism>
<accession>A0A1G6ICQ7</accession>
<name>A0A1G6ICQ7_9BRAD</name>
<sequence>MLKIFVQEAAALASITLFVGMIAVWAQLITQF</sequence>
<gene>
    <name evidence="2" type="ORF">SAMN05216337_100191</name>
</gene>
<protein>
    <submittedName>
        <fullName evidence="2">Uncharacterized protein</fullName>
    </submittedName>
</protein>
<dbReference type="AlphaFoldDB" id="A0A1G6ICQ7"/>
<feature type="transmembrane region" description="Helical" evidence="1">
    <location>
        <begin position="9"/>
        <end position="29"/>
    </location>
</feature>
<keyword evidence="1" id="KW-0472">Membrane</keyword>
<evidence type="ECO:0000256" key="1">
    <source>
        <dbReference type="SAM" id="Phobius"/>
    </source>
</evidence>
<evidence type="ECO:0000313" key="2">
    <source>
        <dbReference type="EMBL" id="SDC03775.1"/>
    </source>
</evidence>
<keyword evidence="1" id="KW-1133">Transmembrane helix</keyword>
<dbReference type="EMBL" id="FMZW01000001">
    <property type="protein sequence ID" value="SDC03775.1"/>
    <property type="molecule type" value="Genomic_DNA"/>
</dbReference>
<evidence type="ECO:0000313" key="3">
    <source>
        <dbReference type="Proteomes" id="UP000199245"/>
    </source>
</evidence>
<keyword evidence="1" id="KW-0812">Transmembrane</keyword>